<evidence type="ECO:0008006" key="4">
    <source>
        <dbReference type="Google" id="ProtNLM"/>
    </source>
</evidence>
<accession>A0A1V8PSU3</accession>
<evidence type="ECO:0000313" key="2">
    <source>
        <dbReference type="EMBL" id="OQM51694.1"/>
    </source>
</evidence>
<dbReference type="Gene3D" id="3.40.50.300">
    <property type="entry name" value="P-loop containing nucleotide triphosphate hydrolases"/>
    <property type="match status" value="2"/>
</dbReference>
<sequence length="610" mass="68810">MRSTWIRQISAIRKDGVESAINLTCGLNCVIGASNTGKTRIAKTVEFVCGGKETPFTDKTAYEVAQVTFITNDGEVSLSRSTRTQNTIHVESSNPAVASGSYSVSSRSGKSINTVLLALLGIEPTRRIATNETYHTVAFTWNAVRHLMLVPEDQVGRPQPSILFPKSTTLTTLTQSLSSLLVLVQDDKIDSSMQTESASEHRTRRKAVEQFIHQQLDDIEPRIKRLEEMRHIATNEGKTVHTYLEALRKKALHVEQQRQTLLDQDARTISHISQLNQQYEHLEVLIRQRKVLISQYESDAARLDLQLQAMKHARTHAYPTTCQFCHSSIHMSAPTEQDILVVSTEIEHIHGIQADVETDLAILADRADKVQRELQLKQQQHRQNMHTLESDIQPIAQHMQQDIEQIAHAEQLHAEYAELLALHARFNKALDNADQATSNNEKYKPRECFQGDFWYSMNNTIRNILRQCHFPGADIADFSKTSFDVEIAGYSKADEQGKGYCAFLNSVVMLAFHDYLNKQSKHAPGWLLIDTPLHGFDEGTRSTEDSSMKAGLFSYLAKQAVSQQIIIIENTNHMAGIPLDENVNIVEFSKDKHNGRYGYLDGVYDVSDES</sequence>
<evidence type="ECO:0000256" key="1">
    <source>
        <dbReference type="SAM" id="Coils"/>
    </source>
</evidence>
<evidence type="ECO:0000313" key="3">
    <source>
        <dbReference type="Proteomes" id="UP000192666"/>
    </source>
</evidence>
<organism evidence="2 3">
    <name type="scientific">Bifidobacterium catenulatum</name>
    <dbReference type="NCBI Taxonomy" id="1686"/>
    <lineage>
        <taxon>Bacteria</taxon>
        <taxon>Bacillati</taxon>
        <taxon>Actinomycetota</taxon>
        <taxon>Actinomycetes</taxon>
        <taxon>Bifidobacteriales</taxon>
        <taxon>Bifidobacteriaceae</taxon>
        <taxon>Bifidobacterium</taxon>
    </lineage>
</organism>
<dbReference type="InterPro" id="IPR027417">
    <property type="entry name" value="P-loop_NTPase"/>
</dbReference>
<dbReference type="Proteomes" id="UP000192666">
    <property type="component" value="Unassembled WGS sequence"/>
</dbReference>
<reference evidence="2 3" key="1">
    <citation type="submission" date="2017-03" db="EMBL/GenBank/DDBJ databases">
        <title>Maternal inheritance of bifidobacteria.</title>
        <authorList>
            <person name="Lugli G.A."/>
            <person name="Duranti S."/>
            <person name="Milani C."/>
            <person name="Mancabelli L."/>
        </authorList>
    </citation>
    <scope>NUCLEOTIDE SEQUENCE [LARGE SCALE GENOMIC DNA]</scope>
    <source>
        <strain evidence="2 3">1899B</strain>
    </source>
</reference>
<comment type="caution">
    <text evidence="2">The sequence shown here is derived from an EMBL/GenBank/DDBJ whole genome shotgun (WGS) entry which is preliminary data.</text>
</comment>
<proteinExistence type="predicted"/>
<dbReference type="EMBL" id="NAQA01000001">
    <property type="protein sequence ID" value="OQM51694.1"/>
    <property type="molecule type" value="Genomic_DNA"/>
</dbReference>
<gene>
    <name evidence="2" type="ORF">B5782_0040</name>
</gene>
<dbReference type="AlphaFoldDB" id="A0A1V8PSU3"/>
<keyword evidence="1" id="KW-0175">Coiled coil</keyword>
<protein>
    <recommendedName>
        <fullName evidence="4">Phage-associated protein</fullName>
    </recommendedName>
</protein>
<name>A0A1V8PSU3_9BIFI</name>
<feature type="coiled-coil region" evidence="1">
    <location>
        <begin position="360"/>
        <end position="391"/>
    </location>
</feature>